<dbReference type="AlphaFoldDB" id="A0A450ZYU0"/>
<feature type="domain" description="ORC1/DEAH AAA+ ATPase" evidence="1">
    <location>
        <begin position="13"/>
        <end position="145"/>
    </location>
</feature>
<dbReference type="SUPFAM" id="SSF52540">
    <property type="entry name" value="P-loop containing nucleoside triphosphate hydrolases"/>
    <property type="match status" value="1"/>
</dbReference>
<dbReference type="InterPro" id="IPR052026">
    <property type="entry name" value="ExeA_AAA_ATPase_DNA-bind"/>
</dbReference>
<organism evidence="2">
    <name type="scientific">Candidatus Kentrum sp. UNK</name>
    <dbReference type="NCBI Taxonomy" id="2126344"/>
    <lineage>
        <taxon>Bacteria</taxon>
        <taxon>Pseudomonadati</taxon>
        <taxon>Pseudomonadota</taxon>
        <taxon>Gammaproteobacteria</taxon>
        <taxon>Candidatus Kentrum</taxon>
    </lineage>
</organism>
<evidence type="ECO:0000313" key="2">
    <source>
        <dbReference type="EMBL" id="VFK58945.1"/>
    </source>
</evidence>
<dbReference type="GO" id="GO:0016887">
    <property type="term" value="F:ATP hydrolysis activity"/>
    <property type="evidence" value="ECO:0007669"/>
    <property type="project" value="InterPro"/>
</dbReference>
<dbReference type="EMBL" id="CAADGD010000004">
    <property type="protein sequence ID" value="VFK68641.1"/>
    <property type="molecule type" value="Genomic_DNA"/>
</dbReference>
<accession>A0A450ZYU0</accession>
<dbReference type="Pfam" id="PF13401">
    <property type="entry name" value="AAA_22"/>
    <property type="match status" value="1"/>
</dbReference>
<protein>
    <submittedName>
        <fullName evidence="2">Type II secretory pathway, component ExeA (Predicted ATPase)</fullName>
    </submittedName>
</protein>
<sequence>MAGEKPKLPGHSGEPGCGKTILRRDLFQRAQEEDKSLIIIQPYVTGMEEREDRGEPLRARHIAEAIIDTLSPGARVPQSSQRRNRLVHELLRASHQGGATHALIIDEAQSIPKPTLRHLKRLIDETRDGHAQTIGVILLGQTKELGAKLSPQDATVREVTQRIGIITLGPLDNEIGPYLTHKFKRHKVDPDKIMEKDAPDALRARLTLAGRNRNGRDAASIAYPLAVNNLMTAAMNATVRIGGKKVTGEIIAEL</sequence>
<dbReference type="EMBL" id="CAADFZ010000005">
    <property type="protein sequence ID" value="VFK58945.1"/>
    <property type="molecule type" value="Genomic_DNA"/>
</dbReference>
<dbReference type="Gene3D" id="3.40.50.300">
    <property type="entry name" value="P-loop containing nucleotide triphosphate hydrolases"/>
    <property type="match status" value="1"/>
</dbReference>
<reference evidence="2" key="1">
    <citation type="submission" date="2019-02" db="EMBL/GenBank/DDBJ databases">
        <authorList>
            <person name="Gruber-Vodicka R. H."/>
            <person name="Seah K. B. B."/>
        </authorList>
    </citation>
    <scope>NUCLEOTIDE SEQUENCE</scope>
    <source>
        <strain evidence="3">BECK_BY19</strain>
        <strain evidence="2">BECK_BY8</strain>
    </source>
</reference>
<evidence type="ECO:0000313" key="3">
    <source>
        <dbReference type="EMBL" id="VFK68641.1"/>
    </source>
</evidence>
<evidence type="ECO:0000259" key="1">
    <source>
        <dbReference type="Pfam" id="PF13401"/>
    </source>
</evidence>
<gene>
    <name evidence="2" type="ORF">BECKUNK1418G_GA0071005_100556</name>
    <name evidence="3" type="ORF">BECKUNK1418H_GA0071006_100456</name>
</gene>
<dbReference type="InterPro" id="IPR027417">
    <property type="entry name" value="P-loop_NTPase"/>
</dbReference>
<dbReference type="PANTHER" id="PTHR35894:SF1">
    <property type="entry name" value="PHOSPHORIBULOKINASE _ URIDINE KINASE FAMILY"/>
    <property type="match status" value="1"/>
</dbReference>
<proteinExistence type="predicted"/>
<dbReference type="PANTHER" id="PTHR35894">
    <property type="entry name" value="GENERAL SECRETION PATHWAY PROTEIN A-RELATED"/>
    <property type="match status" value="1"/>
</dbReference>
<name>A0A450ZYU0_9GAMM</name>
<dbReference type="InterPro" id="IPR049945">
    <property type="entry name" value="AAA_22"/>
</dbReference>